<organism evidence="2 3">
    <name type="scientific">Mycena sanguinolenta</name>
    <dbReference type="NCBI Taxonomy" id="230812"/>
    <lineage>
        <taxon>Eukaryota</taxon>
        <taxon>Fungi</taxon>
        <taxon>Dikarya</taxon>
        <taxon>Basidiomycota</taxon>
        <taxon>Agaricomycotina</taxon>
        <taxon>Agaricomycetes</taxon>
        <taxon>Agaricomycetidae</taxon>
        <taxon>Agaricales</taxon>
        <taxon>Marasmiineae</taxon>
        <taxon>Mycenaceae</taxon>
        <taxon>Mycena</taxon>
    </lineage>
</organism>
<dbReference type="EMBL" id="JACAZH010000002">
    <property type="protein sequence ID" value="KAF7374146.1"/>
    <property type="molecule type" value="Genomic_DNA"/>
</dbReference>
<dbReference type="Pfam" id="PF18885">
    <property type="entry name" value="DUF5648"/>
    <property type="match status" value="2"/>
</dbReference>
<evidence type="ECO:0000313" key="3">
    <source>
        <dbReference type="Proteomes" id="UP000623467"/>
    </source>
</evidence>
<accession>A0A8H6ZC40</accession>
<name>A0A8H6ZC40_9AGAR</name>
<proteinExistence type="predicted"/>
<sequence length="384" mass="41661">MKNFLPAIILSFSLSSEVNPANRHNLKHARRKPAAIPPTPFPSSAPMVPASPSRFYSRDVVIITEVVKSDYVFEAVAAMVFATQEESTVPFYRLGNAAGEYSFWTTNTTERDAAIKAGFLLVTSDQSYIYPTQICGSVPFYRVSGSGGKDTVYTTSDSERLQFVSQGFVDLGIAGYVLPFDAIQCSLLRMKTSVISLILGAFAVVTQAPAPVLGVEGPATLNSRTEATCGDVSDLAPFAELYIASITAHIYTIYDNNVTNIMFGNPGTQYLGIAALIFSIQDTSTVPFYCLRNNAASAYFYTANETEREAARASGYADLFTAGYIYPSQICGSVPLYRLHFLGANSDYIYTTSVTERENAITSGFTYEGIAGYVYDLLSCGILS</sequence>
<keyword evidence="3" id="KW-1185">Reference proteome</keyword>
<gene>
    <name evidence="2" type="ORF">MSAN_00296000</name>
</gene>
<comment type="caution">
    <text evidence="2">The sequence shown here is derived from an EMBL/GenBank/DDBJ whole genome shotgun (WGS) entry which is preliminary data.</text>
</comment>
<dbReference type="AlphaFoldDB" id="A0A8H6ZC40"/>
<dbReference type="OrthoDB" id="9971254at2759"/>
<feature type="domain" description="DUF5648" evidence="1">
    <location>
        <begin position="239"/>
        <end position="374"/>
    </location>
</feature>
<dbReference type="Proteomes" id="UP000623467">
    <property type="component" value="Unassembled WGS sequence"/>
</dbReference>
<dbReference type="InterPro" id="IPR043708">
    <property type="entry name" value="DUF5648"/>
</dbReference>
<reference evidence="2" key="1">
    <citation type="submission" date="2020-05" db="EMBL/GenBank/DDBJ databases">
        <title>Mycena genomes resolve the evolution of fungal bioluminescence.</title>
        <authorList>
            <person name="Tsai I.J."/>
        </authorList>
    </citation>
    <scope>NUCLEOTIDE SEQUENCE</scope>
    <source>
        <strain evidence="2">160909Yilan</strain>
    </source>
</reference>
<protein>
    <recommendedName>
        <fullName evidence="1">DUF5648 domain-containing protein</fullName>
    </recommendedName>
</protein>
<evidence type="ECO:0000313" key="2">
    <source>
        <dbReference type="EMBL" id="KAF7374146.1"/>
    </source>
</evidence>
<evidence type="ECO:0000259" key="1">
    <source>
        <dbReference type="Pfam" id="PF18885"/>
    </source>
</evidence>
<feature type="domain" description="DUF5648" evidence="1">
    <location>
        <begin position="52"/>
        <end position="178"/>
    </location>
</feature>